<feature type="non-terminal residue" evidence="1">
    <location>
        <position position="57"/>
    </location>
</feature>
<sequence length="57" mass="6670">NHSLCKTTAQKLNDYVDPQSIINITFYCSIARLNHYRKQNKEQCIKVENIAFLVINN</sequence>
<name>A0ACA9RDC0_9GLOM</name>
<dbReference type="Proteomes" id="UP000789366">
    <property type="component" value="Unassembled WGS sequence"/>
</dbReference>
<evidence type="ECO:0000313" key="2">
    <source>
        <dbReference type="Proteomes" id="UP000789366"/>
    </source>
</evidence>
<comment type="caution">
    <text evidence="1">The sequence shown here is derived from an EMBL/GenBank/DDBJ whole genome shotgun (WGS) entry which is preliminary data.</text>
</comment>
<dbReference type="EMBL" id="CAJVPW010066004">
    <property type="protein sequence ID" value="CAG8787689.1"/>
    <property type="molecule type" value="Genomic_DNA"/>
</dbReference>
<gene>
    <name evidence="1" type="ORF">SPELUC_LOCUS16950</name>
</gene>
<reference evidence="1" key="1">
    <citation type="submission" date="2021-06" db="EMBL/GenBank/DDBJ databases">
        <authorList>
            <person name="Kallberg Y."/>
            <person name="Tangrot J."/>
            <person name="Rosling A."/>
        </authorList>
    </citation>
    <scope>NUCLEOTIDE SEQUENCE</scope>
    <source>
        <strain evidence="1">28 12/20/2015</strain>
    </source>
</reference>
<organism evidence="1 2">
    <name type="scientific">Cetraspora pellucida</name>
    <dbReference type="NCBI Taxonomy" id="1433469"/>
    <lineage>
        <taxon>Eukaryota</taxon>
        <taxon>Fungi</taxon>
        <taxon>Fungi incertae sedis</taxon>
        <taxon>Mucoromycota</taxon>
        <taxon>Glomeromycotina</taxon>
        <taxon>Glomeromycetes</taxon>
        <taxon>Diversisporales</taxon>
        <taxon>Gigasporaceae</taxon>
        <taxon>Cetraspora</taxon>
    </lineage>
</organism>
<feature type="non-terminal residue" evidence="1">
    <location>
        <position position="1"/>
    </location>
</feature>
<accession>A0ACA9RDC0</accession>
<keyword evidence="2" id="KW-1185">Reference proteome</keyword>
<evidence type="ECO:0000313" key="1">
    <source>
        <dbReference type="EMBL" id="CAG8787689.1"/>
    </source>
</evidence>
<proteinExistence type="predicted"/>
<protein>
    <submittedName>
        <fullName evidence="1">4267_t:CDS:1</fullName>
    </submittedName>
</protein>